<comment type="subunit">
    <text evidence="2 11">Tetramer of two alpha and two beta subunits.</text>
</comment>
<dbReference type="SMART" id="SM00874">
    <property type="entry name" value="B5"/>
    <property type="match status" value="1"/>
</dbReference>
<dbReference type="GO" id="GO:0000287">
    <property type="term" value="F:magnesium ion binding"/>
    <property type="evidence" value="ECO:0007669"/>
    <property type="project" value="UniProtKB-UniRule"/>
</dbReference>
<dbReference type="InterPro" id="IPR041616">
    <property type="entry name" value="PheRS_beta_core"/>
</dbReference>
<dbReference type="InterPro" id="IPR005147">
    <property type="entry name" value="tRNA_synthase_B5-dom"/>
</dbReference>
<comment type="similarity">
    <text evidence="1 11">Belongs to the phenylalanyl-tRNA synthetase beta subunit family. Type 1 subfamily.</text>
</comment>
<dbReference type="InterPro" id="IPR009061">
    <property type="entry name" value="DNA-bd_dom_put_sf"/>
</dbReference>
<feature type="binding site" evidence="11">
    <location>
        <position position="351"/>
    </location>
    <ligand>
        <name>Mg(2+)</name>
        <dbReference type="ChEBI" id="CHEBI:18420"/>
        <note>shared with alpha subunit</note>
    </ligand>
</feature>
<dbReference type="InterPro" id="IPR045060">
    <property type="entry name" value="Phe-tRNA-ligase_IIc_bsu"/>
</dbReference>
<dbReference type="EMBL" id="MHSH01000052">
    <property type="protein sequence ID" value="OHA40392.1"/>
    <property type="molecule type" value="Genomic_DNA"/>
</dbReference>
<dbReference type="SUPFAM" id="SSF56037">
    <property type="entry name" value="PheT/TilS domain"/>
    <property type="match status" value="1"/>
</dbReference>
<dbReference type="InterPro" id="IPR005121">
    <property type="entry name" value="Fdx_antiC-bd"/>
</dbReference>
<evidence type="ECO:0000256" key="6">
    <source>
        <dbReference type="ARBA" id="ARBA00022840"/>
    </source>
</evidence>
<reference evidence="14 15" key="1">
    <citation type="journal article" date="2016" name="Nat. Commun.">
        <title>Thousands of microbial genomes shed light on interconnected biogeochemical processes in an aquifer system.</title>
        <authorList>
            <person name="Anantharaman K."/>
            <person name="Brown C.T."/>
            <person name="Hug L.A."/>
            <person name="Sharon I."/>
            <person name="Castelle C.J."/>
            <person name="Probst A.J."/>
            <person name="Thomas B.C."/>
            <person name="Singh A."/>
            <person name="Wilkins M.J."/>
            <person name="Karaoz U."/>
            <person name="Brodie E.L."/>
            <person name="Williams K.H."/>
            <person name="Hubbard S.S."/>
            <person name="Banfield J.F."/>
        </authorList>
    </citation>
    <scope>NUCLEOTIDE SEQUENCE [LARGE SCALE GENOMIC DNA]</scope>
</reference>
<sequence>MIVSYNWIRTYFKQKLPPPEKVAEALTFSVFEIDGIEKKEGDFLIDVKVLPDRAHYALCHRGVAGEFAAALGQKIIIPKQGVVNSGKARPLSINIENPADCRRYIGRMVENVKINPSPKWLQERLAVLGQRSIGNVVDAANFVMFDMGQPLHAFDTDKISGAINVRRARTGERITTLDNKDVALDPETLIIADSEGPLAIAGIKGGKKAEVDENTKNLILEAANFEPALIRRTAERLQIKTDASKRFENEITPELAGKAIDEFSALIKELSGEGIVFGEIVDEYPDRAEIININVSISDINGILGLVIKEKEIIEILERLNIEVESGDSGRLSLRIPPERLDLKIPEDIAEEIGRLYGYHKVPTVIPSKMNAGVNTPKDFLVENRIRQTLFGLGFSEILTSTFAPKGKIGILKPLAEDKAFLRMNLFDNMTASLKQNSVNMPLLGLDDLRIFEIGKVFPGAGKEEKHLALGYWSVKKKGSAILAEAKKLIERDLHVSLAEESKSGVLEINLDTLTDKISDSVKLDIKIPEMPAVKYIPVSPYPFIVRDVALFVPENETDGEVWKVISGAIGDSMNLVAKNFLFDTYHPKEGGKISYAFRIIFQSSEKTLTDEEVNKIMEGIYAQAGKNGWQVR</sequence>
<evidence type="ECO:0000259" key="13">
    <source>
        <dbReference type="PROSITE" id="PS51483"/>
    </source>
</evidence>
<comment type="caution">
    <text evidence="14">The sequence shown here is derived from an EMBL/GenBank/DDBJ whole genome shotgun (WGS) entry which is preliminary data.</text>
</comment>
<keyword evidence="7 11" id="KW-0460">Magnesium</keyword>
<organism evidence="14 15">
    <name type="scientific">Candidatus Taylorbacteria bacterium RIFCSPLOWO2_02_FULL_46_40</name>
    <dbReference type="NCBI Taxonomy" id="1802329"/>
    <lineage>
        <taxon>Bacteria</taxon>
        <taxon>Candidatus Tayloriibacteriota</taxon>
    </lineage>
</organism>
<dbReference type="PANTHER" id="PTHR10947:SF0">
    <property type="entry name" value="PHENYLALANINE--TRNA LIGASE BETA SUBUNIT"/>
    <property type="match status" value="1"/>
</dbReference>
<dbReference type="Pfam" id="PF03483">
    <property type="entry name" value="B3_4"/>
    <property type="match status" value="1"/>
</dbReference>
<evidence type="ECO:0000256" key="2">
    <source>
        <dbReference type="ARBA" id="ARBA00011209"/>
    </source>
</evidence>
<comment type="subcellular location">
    <subcellularLocation>
        <location evidence="11">Cytoplasm</location>
    </subcellularLocation>
</comment>
<feature type="domain" description="FDX-ACB" evidence="12">
    <location>
        <begin position="540"/>
        <end position="633"/>
    </location>
</feature>
<evidence type="ECO:0000313" key="15">
    <source>
        <dbReference type="Proteomes" id="UP000176429"/>
    </source>
</evidence>
<evidence type="ECO:0000256" key="9">
    <source>
        <dbReference type="ARBA" id="ARBA00023146"/>
    </source>
</evidence>
<feature type="binding site" evidence="11">
    <location>
        <position position="342"/>
    </location>
    <ligand>
        <name>Mg(2+)</name>
        <dbReference type="ChEBI" id="CHEBI:18420"/>
        <note>shared with alpha subunit</note>
    </ligand>
</feature>
<evidence type="ECO:0000256" key="1">
    <source>
        <dbReference type="ARBA" id="ARBA00008653"/>
    </source>
</evidence>
<dbReference type="GO" id="GO:0005524">
    <property type="term" value="F:ATP binding"/>
    <property type="evidence" value="ECO:0007669"/>
    <property type="project" value="UniProtKB-UniRule"/>
</dbReference>
<keyword evidence="3 11" id="KW-0436">Ligase</keyword>
<dbReference type="Gene3D" id="3.50.40.10">
    <property type="entry name" value="Phenylalanyl-trna Synthetase, Chain B, domain 3"/>
    <property type="match status" value="1"/>
</dbReference>
<dbReference type="GO" id="GO:0009328">
    <property type="term" value="C:phenylalanine-tRNA ligase complex"/>
    <property type="evidence" value="ECO:0007669"/>
    <property type="project" value="TreeGrafter"/>
</dbReference>
<dbReference type="GO" id="GO:0004826">
    <property type="term" value="F:phenylalanine-tRNA ligase activity"/>
    <property type="evidence" value="ECO:0007669"/>
    <property type="project" value="UniProtKB-UniRule"/>
</dbReference>
<dbReference type="SMART" id="SM00896">
    <property type="entry name" value="FDX-ACB"/>
    <property type="match status" value="1"/>
</dbReference>
<dbReference type="GO" id="GO:0003723">
    <property type="term" value="F:RNA binding"/>
    <property type="evidence" value="ECO:0007669"/>
    <property type="project" value="InterPro"/>
</dbReference>
<dbReference type="InterPro" id="IPR036690">
    <property type="entry name" value="Fdx_antiC-bd_sf"/>
</dbReference>
<dbReference type="HAMAP" id="MF_00283">
    <property type="entry name" value="Phe_tRNA_synth_beta1"/>
    <property type="match status" value="1"/>
</dbReference>
<evidence type="ECO:0000313" key="14">
    <source>
        <dbReference type="EMBL" id="OHA40392.1"/>
    </source>
</evidence>
<evidence type="ECO:0000256" key="10">
    <source>
        <dbReference type="ARBA" id="ARBA00049255"/>
    </source>
</evidence>
<name>A0A1G2NYH5_9BACT</name>
<dbReference type="Proteomes" id="UP000176429">
    <property type="component" value="Unassembled WGS sequence"/>
</dbReference>
<dbReference type="SMART" id="SM00873">
    <property type="entry name" value="B3_4"/>
    <property type="match status" value="1"/>
</dbReference>
<dbReference type="Gene3D" id="3.30.56.10">
    <property type="match status" value="2"/>
</dbReference>
<dbReference type="Pfam" id="PF03147">
    <property type="entry name" value="FDX-ACB"/>
    <property type="match status" value="1"/>
</dbReference>
<keyword evidence="9 11" id="KW-0030">Aminoacyl-tRNA synthetase</keyword>
<dbReference type="PROSITE" id="PS51447">
    <property type="entry name" value="FDX_ACB"/>
    <property type="match status" value="1"/>
</dbReference>
<dbReference type="Gene3D" id="3.30.70.380">
    <property type="entry name" value="Ferrodoxin-fold anticodon-binding domain"/>
    <property type="match status" value="1"/>
</dbReference>
<evidence type="ECO:0000256" key="4">
    <source>
        <dbReference type="ARBA" id="ARBA00022723"/>
    </source>
</evidence>
<dbReference type="Gene3D" id="3.30.930.10">
    <property type="entry name" value="Bira Bifunctional Protein, Domain 2"/>
    <property type="match status" value="1"/>
</dbReference>
<dbReference type="InterPro" id="IPR004532">
    <property type="entry name" value="Phe-tRNA-ligase_IIc_bsu_bact"/>
</dbReference>
<feature type="binding site" evidence="11">
    <location>
        <position position="348"/>
    </location>
    <ligand>
        <name>Mg(2+)</name>
        <dbReference type="ChEBI" id="CHEBI:18420"/>
        <note>shared with alpha subunit</note>
    </ligand>
</feature>
<keyword evidence="5 11" id="KW-0547">Nucleotide-binding</keyword>
<feature type="domain" description="B5" evidence="13">
    <location>
        <begin position="288"/>
        <end position="364"/>
    </location>
</feature>
<dbReference type="PANTHER" id="PTHR10947">
    <property type="entry name" value="PHENYLALANYL-TRNA SYNTHETASE BETA CHAIN AND LEUCINE-RICH REPEAT-CONTAINING PROTEIN 47"/>
    <property type="match status" value="1"/>
</dbReference>
<keyword evidence="6 11" id="KW-0067">ATP-binding</keyword>
<dbReference type="PROSITE" id="PS51483">
    <property type="entry name" value="B5"/>
    <property type="match status" value="1"/>
</dbReference>
<accession>A0A1G2NYH5</accession>
<keyword evidence="4 11" id="KW-0479">Metal-binding</keyword>
<feature type="binding site" evidence="11">
    <location>
        <position position="352"/>
    </location>
    <ligand>
        <name>Mg(2+)</name>
        <dbReference type="ChEBI" id="CHEBI:18420"/>
        <note>shared with alpha subunit</note>
    </ligand>
</feature>
<gene>
    <name evidence="11" type="primary">pheT</name>
    <name evidence="14" type="ORF">A3H68_01510</name>
</gene>
<evidence type="ECO:0000256" key="5">
    <source>
        <dbReference type="ARBA" id="ARBA00022741"/>
    </source>
</evidence>
<dbReference type="InterPro" id="IPR020825">
    <property type="entry name" value="Phe-tRNA_synthase-like_B3/B4"/>
</dbReference>
<dbReference type="Pfam" id="PF17759">
    <property type="entry name" value="tRNA_synthFbeta"/>
    <property type="match status" value="1"/>
</dbReference>
<evidence type="ECO:0000256" key="7">
    <source>
        <dbReference type="ARBA" id="ARBA00022842"/>
    </source>
</evidence>
<comment type="cofactor">
    <cofactor evidence="11">
        <name>Mg(2+)</name>
        <dbReference type="ChEBI" id="CHEBI:18420"/>
    </cofactor>
    <text evidence="11">Binds 2 magnesium ions per tetramer.</text>
</comment>
<evidence type="ECO:0000256" key="11">
    <source>
        <dbReference type="HAMAP-Rule" id="MF_00283"/>
    </source>
</evidence>
<dbReference type="InterPro" id="IPR005146">
    <property type="entry name" value="B3/B4_tRNA-bd"/>
</dbReference>
<keyword evidence="8 11" id="KW-0648">Protein biosynthesis</keyword>
<dbReference type="SUPFAM" id="SSF46955">
    <property type="entry name" value="Putative DNA-binding domain"/>
    <property type="match status" value="2"/>
</dbReference>
<dbReference type="AlphaFoldDB" id="A0A1G2NYH5"/>
<evidence type="ECO:0000259" key="12">
    <source>
        <dbReference type="PROSITE" id="PS51447"/>
    </source>
</evidence>
<dbReference type="SUPFAM" id="SSF55681">
    <property type="entry name" value="Class II aaRS and biotin synthetases"/>
    <property type="match status" value="1"/>
</dbReference>
<dbReference type="SUPFAM" id="SSF54991">
    <property type="entry name" value="Anticodon-binding domain of PheRS"/>
    <property type="match status" value="1"/>
</dbReference>
<dbReference type="GO" id="GO:0006432">
    <property type="term" value="P:phenylalanyl-tRNA aminoacylation"/>
    <property type="evidence" value="ECO:0007669"/>
    <property type="project" value="UniProtKB-UniRule"/>
</dbReference>
<evidence type="ECO:0000256" key="8">
    <source>
        <dbReference type="ARBA" id="ARBA00022917"/>
    </source>
</evidence>
<evidence type="ECO:0000256" key="3">
    <source>
        <dbReference type="ARBA" id="ARBA00022598"/>
    </source>
</evidence>
<dbReference type="EC" id="6.1.1.20" evidence="11"/>
<protein>
    <recommendedName>
        <fullName evidence="11">Phenylalanine--tRNA ligase beta subunit</fullName>
        <ecNumber evidence="11">6.1.1.20</ecNumber>
    </recommendedName>
    <alternativeName>
        <fullName evidence="11">Phenylalanyl-tRNA synthetase beta subunit</fullName>
        <shortName evidence="11">PheRS</shortName>
    </alternativeName>
</protein>
<comment type="catalytic activity">
    <reaction evidence="10 11">
        <text>tRNA(Phe) + L-phenylalanine + ATP = L-phenylalanyl-tRNA(Phe) + AMP + diphosphate + H(+)</text>
        <dbReference type="Rhea" id="RHEA:19413"/>
        <dbReference type="Rhea" id="RHEA-COMP:9668"/>
        <dbReference type="Rhea" id="RHEA-COMP:9699"/>
        <dbReference type="ChEBI" id="CHEBI:15378"/>
        <dbReference type="ChEBI" id="CHEBI:30616"/>
        <dbReference type="ChEBI" id="CHEBI:33019"/>
        <dbReference type="ChEBI" id="CHEBI:58095"/>
        <dbReference type="ChEBI" id="CHEBI:78442"/>
        <dbReference type="ChEBI" id="CHEBI:78531"/>
        <dbReference type="ChEBI" id="CHEBI:456215"/>
        <dbReference type="EC" id="6.1.1.20"/>
    </reaction>
</comment>
<keyword evidence="11" id="KW-0963">Cytoplasm</keyword>
<dbReference type="Pfam" id="PF03484">
    <property type="entry name" value="B5"/>
    <property type="match status" value="1"/>
</dbReference>
<dbReference type="InterPro" id="IPR045864">
    <property type="entry name" value="aa-tRNA-synth_II/BPL/LPL"/>
</dbReference>
<proteinExistence type="inferred from homology"/>